<dbReference type="GO" id="GO:0005783">
    <property type="term" value="C:endoplasmic reticulum"/>
    <property type="evidence" value="ECO:0007669"/>
    <property type="project" value="TreeGrafter"/>
</dbReference>
<evidence type="ECO:0000259" key="9">
    <source>
        <dbReference type="Pfam" id="PF01529"/>
    </source>
</evidence>
<feature type="transmembrane region" description="Helical" evidence="8">
    <location>
        <begin position="177"/>
        <end position="196"/>
    </location>
</feature>
<dbReference type="EC" id="2.3.1.225" evidence="8"/>
<feature type="transmembrane region" description="Helical" evidence="8">
    <location>
        <begin position="203"/>
        <end position="225"/>
    </location>
</feature>
<dbReference type="InterPro" id="IPR039859">
    <property type="entry name" value="PFA4/ZDH16/20/ERF2-like"/>
</dbReference>
<dbReference type="Proteomes" id="UP001168990">
    <property type="component" value="Unassembled WGS sequence"/>
</dbReference>
<dbReference type="InterPro" id="IPR001594">
    <property type="entry name" value="Palmitoyltrfase_DHHC"/>
</dbReference>
<comment type="caution">
    <text evidence="10">The sequence shown here is derived from an EMBL/GenBank/DDBJ whole genome shotgun (WGS) entry which is preliminary data.</text>
</comment>
<dbReference type="EMBL" id="JAQQBS010000002">
    <property type="protein sequence ID" value="KAK0171745.1"/>
    <property type="molecule type" value="Genomic_DNA"/>
</dbReference>
<reference evidence="10" key="2">
    <citation type="submission" date="2023-03" db="EMBL/GenBank/DDBJ databases">
        <authorList>
            <person name="Inwood S.N."/>
            <person name="Skelly J.G."/>
            <person name="Guhlin J."/>
            <person name="Harrop T.W.R."/>
            <person name="Goldson S.G."/>
            <person name="Dearden P.K."/>
        </authorList>
    </citation>
    <scope>NUCLEOTIDE SEQUENCE</scope>
    <source>
        <strain evidence="10">Irish</strain>
        <tissue evidence="10">Whole body</tissue>
    </source>
</reference>
<keyword evidence="2 8" id="KW-0808">Transferase</keyword>
<evidence type="ECO:0000256" key="6">
    <source>
        <dbReference type="ARBA" id="ARBA00023315"/>
    </source>
</evidence>
<dbReference type="GO" id="GO:0019706">
    <property type="term" value="F:protein-cysteine S-palmitoyltransferase activity"/>
    <property type="evidence" value="ECO:0007669"/>
    <property type="project" value="UniProtKB-EC"/>
</dbReference>
<proteinExistence type="inferred from homology"/>
<protein>
    <recommendedName>
        <fullName evidence="8">Palmitoyltransferase</fullName>
        <ecNumber evidence="8">2.3.1.225</ecNumber>
    </recommendedName>
</protein>
<comment type="catalytic activity">
    <reaction evidence="8">
        <text>L-cysteinyl-[protein] + hexadecanoyl-CoA = S-hexadecanoyl-L-cysteinyl-[protein] + CoA</text>
        <dbReference type="Rhea" id="RHEA:36683"/>
        <dbReference type="Rhea" id="RHEA-COMP:10131"/>
        <dbReference type="Rhea" id="RHEA-COMP:11032"/>
        <dbReference type="ChEBI" id="CHEBI:29950"/>
        <dbReference type="ChEBI" id="CHEBI:57287"/>
        <dbReference type="ChEBI" id="CHEBI:57379"/>
        <dbReference type="ChEBI" id="CHEBI:74151"/>
        <dbReference type="EC" id="2.3.1.225"/>
    </reaction>
</comment>
<feature type="transmembrane region" description="Helical" evidence="8">
    <location>
        <begin position="20"/>
        <end position="37"/>
    </location>
</feature>
<dbReference type="GO" id="GO:0006612">
    <property type="term" value="P:protein targeting to membrane"/>
    <property type="evidence" value="ECO:0007669"/>
    <property type="project" value="TreeGrafter"/>
</dbReference>
<keyword evidence="6 8" id="KW-0012">Acyltransferase</keyword>
<evidence type="ECO:0000256" key="8">
    <source>
        <dbReference type="RuleBase" id="RU079119"/>
    </source>
</evidence>
<keyword evidence="11" id="KW-1185">Reference proteome</keyword>
<evidence type="ECO:0000256" key="2">
    <source>
        <dbReference type="ARBA" id="ARBA00022679"/>
    </source>
</evidence>
<reference evidence="10" key="1">
    <citation type="journal article" date="2023" name="bioRxiv">
        <title>Scaffold-level genome assemblies of two parasitoid biocontrol wasps reveal the parthenogenesis mechanism and an associated novel virus.</title>
        <authorList>
            <person name="Inwood S."/>
            <person name="Skelly J."/>
            <person name="Guhlin J."/>
            <person name="Harrop T."/>
            <person name="Goldson S."/>
            <person name="Dearden P."/>
        </authorList>
    </citation>
    <scope>NUCLEOTIDE SEQUENCE</scope>
    <source>
        <strain evidence="10">Irish</strain>
        <tissue evidence="10">Whole body</tissue>
    </source>
</reference>
<dbReference type="GO" id="GO:0005794">
    <property type="term" value="C:Golgi apparatus"/>
    <property type="evidence" value="ECO:0007669"/>
    <property type="project" value="TreeGrafter"/>
</dbReference>
<comment type="domain">
    <text evidence="8">The DHHC domain is required for palmitoyltransferase activity.</text>
</comment>
<evidence type="ECO:0000256" key="1">
    <source>
        <dbReference type="ARBA" id="ARBA00004141"/>
    </source>
</evidence>
<feature type="domain" description="Palmitoyltransferase DHHC" evidence="9">
    <location>
        <begin position="98"/>
        <end position="212"/>
    </location>
</feature>
<keyword evidence="4 8" id="KW-1133">Transmembrane helix</keyword>
<name>A0AA39KS27_9HYME</name>
<dbReference type="Pfam" id="PF01529">
    <property type="entry name" value="DHHC"/>
    <property type="match status" value="1"/>
</dbReference>
<evidence type="ECO:0000256" key="3">
    <source>
        <dbReference type="ARBA" id="ARBA00022692"/>
    </source>
</evidence>
<dbReference type="GO" id="GO:0016020">
    <property type="term" value="C:membrane"/>
    <property type="evidence" value="ECO:0007669"/>
    <property type="project" value="UniProtKB-SubCell"/>
</dbReference>
<organism evidence="10 11">
    <name type="scientific">Microctonus aethiopoides</name>
    <dbReference type="NCBI Taxonomy" id="144406"/>
    <lineage>
        <taxon>Eukaryota</taxon>
        <taxon>Metazoa</taxon>
        <taxon>Ecdysozoa</taxon>
        <taxon>Arthropoda</taxon>
        <taxon>Hexapoda</taxon>
        <taxon>Insecta</taxon>
        <taxon>Pterygota</taxon>
        <taxon>Neoptera</taxon>
        <taxon>Endopterygota</taxon>
        <taxon>Hymenoptera</taxon>
        <taxon>Apocrita</taxon>
        <taxon>Ichneumonoidea</taxon>
        <taxon>Braconidae</taxon>
        <taxon>Euphorinae</taxon>
        <taxon>Microctonus</taxon>
    </lineage>
</organism>
<evidence type="ECO:0000256" key="5">
    <source>
        <dbReference type="ARBA" id="ARBA00023136"/>
    </source>
</evidence>
<evidence type="ECO:0000256" key="7">
    <source>
        <dbReference type="ARBA" id="ARBA00038298"/>
    </source>
</evidence>
<evidence type="ECO:0000313" key="11">
    <source>
        <dbReference type="Proteomes" id="UP001168990"/>
    </source>
</evidence>
<accession>A0AA39KS27</accession>
<evidence type="ECO:0000313" key="10">
    <source>
        <dbReference type="EMBL" id="KAK0171745.1"/>
    </source>
</evidence>
<evidence type="ECO:0000256" key="4">
    <source>
        <dbReference type="ARBA" id="ARBA00022989"/>
    </source>
</evidence>
<feature type="transmembrane region" description="Helical" evidence="8">
    <location>
        <begin position="142"/>
        <end position="165"/>
    </location>
</feature>
<feature type="transmembrane region" description="Helical" evidence="8">
    <location>
        <begin position="43"/>
        <end position="66"/>
    </location>
</feature>
<comment type="similarity">
    <text evidence="7">Belongs to the DHHC palmitoyltransferase family. PFA5 subfamily.</text>
</comment>
<dbReference type="PANTHER" id="PTHR22883">
    <property type="entry name" value="ZINC FINGER DHHC DOMAIN CONTAINING PROTEIN"/>
    <property type="match status" value="1"/>
</dbReference>
<sequence length="281" mass="32155">MFGNERNPSYSQIAIKVCPLLALIFSVLVTIVTLYIYEGISPPFIFISIQVYLNWYSICTISRGTMTMQNNSKQSKCNSVAINMNYTNDSSPKLKYWYCEKCFCYTYKPTQHCGACKKCFHSRDHHCFFIGGCIIQQNMGNFILICFYTSLACLYSLSVVGPYLYDNLKHIANVESGVFNIVLNFCFPVAFARFVVAGETSCLLLITLFNILFSVCVLCSIYGSWKLFNCLTGRQRYYPHIAKKQSMQEIFGNYGIYNFLFPYNGLRGSKAIDGKFELKEI</sequence>
<dbReference type="AlphaFoldDB" id="A0AA39KS27"/>
<keyword evidence="3 8" id="KW-0812">Transmembrane</keyword>
<comment type="subcellular location">
    <subcellularLocation>
        <location evidence="1">Membrane</location>
        <topology evidence="1">Multi-pass membrane protein</topology>
    </subcellularLocation>
</comment>
<gene>
    <name evidence="10" type="ORF">PV328_005155</name>
</gene>
<keyword evidence="5 8" id="KW-0472">Membrane</keyword>
<dbReference type="PROSITE" id="PS50216">
    <property type="entry name" value="DHHC"/>
    <property type="match status" value="1"/>
</dbReference>
<dbReference type="PANTHER" id="PTHR22883:SF23">
    <property type="entry name" value="PALMITOYLTRANSFERASE ZDHHC6"/>
    <property type="match status" value="1"/>
</dbReference>